<accession>A0ACC1IVD6</accession>
<sequence>MHSVRALARSSRLHITRSSSGTMQTRLAQPSQLAMTMAMAIRQQSTQAVLPKNLQPGPAYLENKIVSTTLGDLDLTSPPANVRAELWALFVTTLPRLTPKSTKVPKKSVLHWILLNAQTREELDMALKLTVEWRMTMHPITQATTQIWAEACIRLEYPEIFVNMLMDRWKYRQLPISYNMAKFIKFLGTQSAAEADVARSEQLLDDAFRLFALYPYYGLKHDAAAYGALVEACCEVNSEEAWRRALVASEETLASETPAITLEALKALEIRSAERREPEMAERYRSLAARLDLKPAAKKDVSFDQNGNLIA</sequence>
<keyword evidence="2" id="KW-1185">Reference proteome</keyword>
<dbReference type="Proteomes" id="UP001150581">
    <property type="component" value="Unassembled WGS sequence"/>
</dbReference>
<dbReference type="EMBL" id="JANBPG010000023">
    <property type="protein sequence ID" value="KAJ1901564.1"/>
    <property type="molecule type" value="Genomic_DNA"/>
</dbReference>
<comment type="caution">
    <text evidence="1">The sequence shown here is derived from an EMBL/GenBank/DDBJ whole genome shotgun (WGS) entry which is preliminary data.</text>
</comment>
<name>A0ACC1IVD6_9FUNG</name>
<evidence type="ECO:0000313" key="2">
    <source>
        <dbReference type="Proteomes" id="UP001150581"/>
    </source>
</evidence>
<gene>
    <name evidence="1" type="ORF">LPJ66_000698</name>
</gene>
<evidence type="ECO:0000313" key="1">
    <source>
        <dbReference type="EMBL" id="KAJ1901564.1"/>
    </source>
</evidence>
<reference evidence="1" key="1">
    <citation type="submission" date="2022-07" db="EMBL/GenBank/DDBJ databases">
        <title>Phylogenomic reconstructions and comparative analyses of Kickxellomycotina fungi.</title>
        <authorList>
            <person name="Reynolds N.K."/>
            <person name="Stajich J.E."/>
            <person name="Barry K."/>
            <person name="Grigoriev I.V."/>
            <person name="Crous P."/>
            <person name="Smith M.E."/>
        </authorList>
    </citation>
    <scope>NUCLEOTIDE SEQUENCE</scope>
    <source>
        <strain evidence="1">Benny 63K</strain>
    </source>
</reference>
<protein>
    <submittedName>
        <fullName evidence="1">Uncharacterized protein</fullName>
    </submittedName>
</protein>
<organism evidence="1 2">
    <name type="scientific">Kickxella alabastrina</name>
    <dbReference type="NCBI Taxonomy" id="61397"/>
    <lineage>
        <taxon>Eukaryota</taxon>
        <taxon>Fungi</taxon>
        <taxon>Fungi incertae sedis</taxon>
        <taxon>Zoopagomycota</taxon>
        <taxon>Kickxellomycotina</taxon>
        <taxon>Kickxellomycetes</taxon>
        <taxon>Kickxellales</taxon>
        <taxon>Kickxellaceae</taxon>
        <taxon>Kickxella</taxon>
    </lineage>
</organism>
<proteinExistence type="predicted"/>